<dbReference type="EMBL" id="JAUYZG010000023">
    <property type="protein sequence ID" value="KAK2870693.1"/>
    <property type="molecule type" value="Genomic_DNA"/>
</dbReference>
<dbReference type="CDD" id="cd10537">
    <property type="entry name" value="SET_SETD9"/>
    <property type="match status" value="1"/>
</dbReference>
<sequence length="484" mass="54792">MNAEPNATQWSGSPTRPSLLLHYTPVEAVQSRIRMSQRARLLPRVLQSESVQLQITKILIRESLVQEAFEVRWKSYRHRFVPWIALNLQKNERTLRQVKDRSQDKLVEDEEVFGSLVRLFTELLKNDLKNQSEQLRLLPQSKLNTYTNVQNETHDDPCAVMMNTLGFGIERKRSSLQLAGTGVFVTRGRAPKGSIVAMYPGTIYQADEPIFFQSIKNPFVFRCIDGVLIDGNDRAISKTVYRSCSGRDRFGPFPLSDCSWLTSDPMNPLAVGQYINNCSNEKAANVCYQEYDVPDEFPLELRQYLPNVNYRADNQRPLRCVVLVSLRDINSPAGLTDCPPEGTEERRADVLLPTLPQRVKWLQRPWLRVLLELPVPFRGSSEAKRLFNPGDRPVTVLARTHHVAVIRGGGKVKRGKNGLPHNLDISVWRSGKNGKPGRGGGGFECKNLHVRLLGGRNTKCQALSLGASQKRDRNPGEHWRGLPP</sequence>
<comment type="caution">
    <text evidence="1">The sequence shown here is derived from an EMBL/GenBank/DDBJ whole genome shotgun (WGS) entry which is preliminary data.</text>
</comment>
<dbReference type="Proteomes" id="UP001187343">
    <property type="component" value="Unassembled WGS sequence"/>
</dbReference>
<protein>
    <recommendedName>
        <fullName evidence="3">SET domain containing 9</fullName>
    </recommendedName>
</protein>
<organism evidence="1 2">
    <name type="scientific">Cirrhinus molitorella</name>
    <name type="common">mud carp</name>
    <dbReference type="NCBI Taxonomy" id="172907"/>
    <lineage>
        <taxon>Eukaryota</taxon>
        <taxon>Metazoa</taxon>
        <taxon>Chordata</taxon>
        <taxon>Craniata</taxon>
        <taxon>Vertebrata</taxon>
        <taxon>Euteleostomi</taxon>
        <taxon>Actinopterygii</taxon>
        <taxon>Neopterygii</taxon>
        <taxon>Teleostei</taxon>
        <taxon>Ostariophysi</taxon>
        <taxon>Cypriniformes</taxon>
        <taxon>Cyprinidae</taxon>
        <taxon>Labeoninae</taxon>
        <taxon>Labeonini</taxon>
        <taxon>Cirrhinus</taxon>
    </lineage>
</organism>
<dbReference type="AlphaFoldDB" id="A0AA88P751"/>
<evidence type="ECO:0000313" key="1">
    <source>
        <dbReference type="EMBL" id="KAK2870693.1"/>
    </source>
</evidence>
<evidence type="ECO:0000313" key="2">
    <source>
        <dbReference type="Proteomes" id="UP001187343"/>
    </source>
</evidence>
<dbReference type="InterPro" id="IPR040415">
    <property type="entry name" value="SETD9"/>
</dbReference>
<keyword evidence="2" id="KW-1185">Reference proteome</keyword>
<name>A0AA88P751_9TELE</name>
<proteinExistence type="predicted"/>
<accession>A0AA88P751</accession>
<dbReference type="PANTHER" id="PTHR33524:SF2">
    <property type="entry name" value="SET DOMAIN-CONTAINING PROTEIN 9"/>
    <property type="match status" value="1"/>
</dbReference>
<dbReference type="PANTHER" id="PTHR33524">
    <property type="entry name" value="C5ORF35"/>
    <property type="match status" value="1"/>
</dbReference>
<gene>
    <name evidence="1" type="ORF">Q8A67_023220</name>
</gene>
<evidence type="ECO:0008006" key="3">
    <source>
        <dbReference type="Google" id="ProtNLM"/>
    </source>
</evidence>
<reference evidence="1" key="1">
    <citation type="submission" date="2023-08" db="EMBL/GenBank/DDBJ databases">
        <title>Chromosome-level Genome Assembly of mud carp (Cirrhinus molitorella).</title>
        <authorList>
            <person name="Liu H."/>
        </authorList>
    </citation>
    <scope>NUCLEOTIDE SEQUENCE</scope>
    <source>
        <strain evidence="1">Prfri</strain>
        <tissue evidence="1">Muscle</tissue>
    </source>
</reference>